<dbReference type="AlphaFoldDB" id="Q69TS3"/>
<feature type="compositionally biased region" description="Basic and acidic residues" evidence="1">
    <location>
        <begin position="74"/>
        <end position="110"/>
    </location>
</feature>
<feature type="compositionally biased region" description="Gly residues" evidence="1">
    <location>
        <begin position="52"/>
        <end position="64"/>
    </location>
</feature>
<gene>
    <name evidence="2" type="primary">OSJNBa0026P23.18</name>
</gene>
<protein>
    <submittedName>
        <fullName evidence="2">Uncharacterized protein</fullName>
    </submittedName>
</protein>
<evidence type="ECO:0000256" key="1">
    <source>
        <dbReference type="SAM" id="MobiDB-lite"/>
    </source>
</evidence>
<reference evidence="3" key="2">
    <citation type="journal article" date="2008" name="Nucleic Acids Res.">
        <title>The rice annotation project database (RAP-DB): 2008 update.</title>
        <authorList>
            <consortium name="The rice annotation project (RAP)"/>
        </authorList>
    </citation>
    <scope>GENOME REANNOTATION</scope>
    <source>
        <strain evidence="3">cv. Nipponbare</strain>
    </source>
</reference>
<feature type="compositionally biased region" description="Basic and acidic residues" evidence="1">
    <location>
        <begin position="12"/>
        <end position="32"/>
    </location>
</feature>
<dbReference type="Proteomes" id="UP000000763">
    <property type="component" value="Chromosome 6"/>
</dbReference>
<proteinExistence type="predicted"/>
<accession>Q69TS3</accession>
<reference evidence="3" key="1">
    <citation type="journal article" date="2005" name="Nature">
        <title>The map-based sequence of the rice genome.</title>
        <authorList>
            <consortium name="International rice genome sequencing project (IRGSP)"/>
            <person name="Matsumoto T."/>
            <person name="Wu J."/>
            <person name="Kanamori H."/>
            <person name="Katayose Y."/>
            <person name="Fujisawa M."/>
            <person name="Namiki N."/>
            <person name="Mizuno H."/>
            <person name="Yamamoto K."/>
            <person name="Antonio B.A."/>
            <person name="Baba T."/>
            <person name="Sakata K."/>
            <person name="Nagamura Y."/>
            <person name="Aoki H."/>
            <person name="Arikawa K."/>
            <person name="Arita K."/>
            <person name="Bito T."/>
            <person name="Chiden Y."/>
            <person name="Fujitsuka N."/>
            <person name="Fukunaka R."/>
            <person name="Hamada M."/>
            <person name="Harada C."/>
            <person name="Hayashi A."/>
            <person name="Hijishita S."/>
            <person name="Honda M."/>
            <person name="Hosokawa S."/>
            <person name="Ichikawa Y."/>
            <person name="Idonuma A."/>
            <person name="Iijima M."/>
            <person name="Ikeda M."/>
            <person name="Ikeno M."/>
            <person name="Ito K."/>
            <person name="Ito S."/>
            <person name="Ito T."/>
            <person name="Ito Y."/>
            <person name="Ito Y."/>
            <person name="Iwabuchi A."/>
            <person name="Kamiya K."/>
            <person name="Karasawa W."/>
            <person name="Kurita K."/>
            <person name="Katagiri S."/>
            <person name="Kikuta A."/>
            <person name="Kobayashi H."/>
            <person name="Kobayashi N."/>
            <person name="Machita K."/>
            <person name="Maehara T."/>
            <person name="Masukawa M."/>
            <person name="Mizubayashi T."/>
            <person name="Mukai Y."/>
            <person name="Nagasaki H."/>
            <person name="Nagata Y."/>
            <person name="Naito S."/>
            <person name="Nakashima M."/>
            <person name="Nakama Y."/>
            <person name="Nakamichi Y."/>
            <person name="Nakamura M."/>
            <person name="Meguro A."/>
            <person name="Negishi M."/>
            <person name="Ohta I."/>
            <person name="Ohta T."/>
            <person name="Okamoto M."/>
            <person name="Ono N."/>
            <person name="Saji S."/>
            <person name="Sakaguchi M."/>
            <person name="Sakai K."/>
            <person name="Shibata M."/>
            <person name="Shimokawa T."/>
            <person name="Song J."/>
            <person name="Takazaki Y."/>
            <person name="Terasawa K."/>
            <person name="Tsugane M."/>
            <person name="Tsuji K."/>
            <person name="Ueda S."/>
            <person name="Waki K."/>
            <person name="Yamagata H."/>
            <person name="Yamamoto M."/>
            <person name="Yamamoto S."/>
            <person name="Yamane H."/>
            <person name="Yoshiki S."/>
            <person name="Yoshihara R."/>
            <person name="Yukawa K."/>
            <person name="Zhong H."/>
            <person name="Yano M."/>
            <person name="Yuan Q."/>
            <person name="Ouyang S."/>
            <person name="Liu J."/>
            <person name="Jones K.M."/>
            <person name="Gansberger K."/>
            <person name="Moffat K."/>
            <person name="Hill J."/>
            <person name="Bera J."/>
            <person name="Fadrosh D."/>
            <person name="Jin S."/>
            <person name="Johri S."/>
            <person name="Kim M."/>
            <person name="Overton L."/>
            <person name="Reardon M."/>
            <person name="Tsitrin T."/>
            <person name="Vuong H."/>
            <person name="Weaver B."/>
            <person name="Ciecko A."/>
            <person name="Tallon L."/>
            <person name="Jackson J."/>
            <person name="Pai G."/>
            <person name="Aken S.V."/>
            <person name="Utterback T."/>
            <person name="Reidmuller S."/>
            <person name="Feldblyum T."/>
            <person name="Hsiao J."/>
            <person name="Zismann V."/>
            <person name="Iobst S."/>
            <person name="de Vazeille A.R."/>
            <person name="Buell C.R."/>
            <person name="Ying K."/>
            <person name="Li Y."/>
            <person name="Lu T."/>
            <person name="Huang Y."/>
            <person name="Zhao Q."/>
            <person name="Feng Q."/>
            <person name="Zhang L."/>
            <person name="Zhu J."/>
            <person name="Weng Q."/>
            <person name="Mu J."/>
            <person name="Lu Y."/>
            <person name="Fan D."/>
            <person name="Liu Y."/>
            <person name="Guan J."/>
            <person name="Zhang Y."/>
            <person name="Yu S."/>
            <person name="Liu X."/>
            <person name="Zhang Y."/>
            <person name="Hong G."/>
            <person name="Han B."/>
            <person name="Choisne N."/>
            <person name="Demange N."/>
            <person name="Orjeda G."/>
            <person name="Samain S."/>
            <person name="Cattolico L."/>
            <person name="Pelletier E."/>
            <person name="Couloux A."/>
            <person name="Segurens B."/>
            <person name="Wincker P."/>
            <person name="D'Hont A."/>
            <person name="Scarpelli C."/>
            <person name="Weissenbach J."/>
            <person name="Salanoubat M."/>
            <person name="Quetier F."/>
            <person name="Yu Y."/>
            <person name="Kim H.R."/>
            <person name="Rambo T."/>
            <person name="Currie J."/>
            <person name="Collura K."/>
            <person name="Luo M."/>
            <person name="Yang T."/>
            <person name="Ammiraju J.S.S."/>
            <person name="Engler F."/>
            <person name="Soderlund C."/>
            <person name="Wing R.A."/>
            <person name="Palmer L.E."/>
            <person name="de la Bastide M."/>
            <person name="Spiegel L."/>
            <person name="Nascimento L."/>
            <person name="Zutavern T."/>
            <person name="O'Shaughnessy A."/>
            <person name="Dike S."/>
            <person name="Dedhia N."/>
            <person name="Preston R."/>
            <person name="Balija V."/>
            <person name="McCombie W.R."/>
            <person name="Chow T."/>
            <person name="Chen H."/>
            <person name="Chung M."/>
            <person name="Chen C."/>
            <person name="Shaw J."/>
            <person name="Wu H."/>
            <person name="Hsiao K."/>
            <person name="Chao Y."/>
            <person name="Chu M."/>
            <person name="Cheng C."/>
            <person name="Hour A."/>
            <person name="Lee P."/>
            <person name="Lin S."/>
            <person name="Lin Y."/>
            <person name="Liou J."/>
            <person name="Liu S."/>
            <person name="Hsing Y."/>
            <person name="Raghuvanshi S."/>
            <person name="Mohanty A."/>
            <person name="Bharti A.K."/>
            <person name="Gaur A."/>
            <person name="Gupta V."/>
            <person name="Kumar D."/>
            <person name="Ravi V."/>
            <person name="Vij S."/>
            <person name="Kapur A."/>
            <person name="Khurana P."/>
            <person name="Khurana P."/>
            <person name="Khurana J.P."/>
            <person name="Tyagi A.K."/>
            <person name="Gaikwad K."/>
            <person name="Singh A."/>
            <person name="Dalal V."/>
            <person name="Srivastava S."/>
            <person name="Dixit A."/>
            <person name="Pal A.K."/>
            <person name="Ghazi I.A."/>
            <person name="Yadav M."/>
            <person name="Pandit A."/>
            <person name="Bhargava A."/>
            <person name="Sureshbabu K."/>
            <person name="Batra K."/>
            <person name="Sharma T.R."/>
            <person name="Mohapatra T."/>
            <person name="Singh N.K."/>
            <person name="Messing J."/>
            <person name="Nelson A.B."/>
            <person name="Fuks G."/>
            <person name="Kavchok S."/>
            <person name="Keizer G."/>
            <person name="Linton E."/>
            <person name="Llaca V."/>
            <person name="Song R."/>
            <person name="Tanyolac B."/>
            <person name="Young S."/>
            <person name="Ho-Il K."/>
            <person name="Hahn J.H."/>
            <person name="Sangsakoo G."/>
            <person name="Vanavichit A."/>
            <person name="de Mattos Luiz.A.T."/>
            <person name="Zimmer P.D."/>
            <person name="Malone G."/>
            <person name="Dellagostin O."/>
            <person name="de Oliveira A.C."/>
            <person name="Bevan M."/>
            <person name="Bancroft I."/>
            <person name="Minx P."/>
            <person name="Cordum H."/>
            <person name="Wilson R."/>
            <person name="Cheng Z."/>
            <person name="Jin W."/>
            <person name="Jiang J."/>
            <person name="Leong S.A."/>
            <person name="Iwama H."/>
            <person name="Gojobori T."/>
            <person name="Itoh T."/>
            <person name="Niimura Y."/>
            <person name="Fujii Y."/>
            <person name="Habara T."/>
            <person name="Sakai H."/>
            <person name="Sato Y."/>
            <person name="Wilson G."/>
            <person name="Kumar K."/>
            <person name="McCouch S."/>
            <person name="Juretic N."/>
            <person name="Hoen D."/>
            <person name="Wright S."/>
            <person name="Bruskiewich R."/>
            <person name="Bureau T."/>
            <person name="Miyao A."/>
            <person name="Hirochika H."/>
            <person name="Nishikawa T."/>
            <person name="Kadowaki K."/>
            <person name="Sugiura M."/>
            <person name="Burr B."/>
            <person name="Sasaki T."/>
        </authorList>
    </citation>
    <scope>NUCLEOTIDE SEQUENCE [LARGE SCALE GENOMIC DNA]</scope>
    <source>
        <strain evidence="3">cv. Nipponbare</strain>
    </source>
</reference>
<evidence type="ECO:0000313" key="2">
    <source>
        <dbReference type="EMBL" id="BAD35754.1"/>
    </source>
</evidence>
<name>Q69TS3_ORYSJ</name>
<organism evidence="2 3">
    <name type="scientific">Oryza sativa subsp. japonica</name>
    <name type="common">Rice</name>
    <dbReference type="NCBI Taxonomy" id="39947"/>
    <lineage>
        <taxon>Eukaryota</taxon>
        <taxon>Viridiplantae</taxon>
        <taxon>Streptophyta</taxon>
        <taxon>Embryophyta</taxon>
        <taxon>Tracheophyta</taxon>
        <taxon>Spermatophyta</taxon>
        <taxon>Magnoliopsida</taxon>
        <taxon>Liliopsida</taxon>
        <taxon>Poales</taxon>
        <taxon>Poaceae</taxon>
        <taxon>BOP clade</taxon>
        <taxon>Oryzoideae</taxon>
        <taxon>Oryzeae</taxon>
        <taxon>Oryzinae</taxon>
        <taxon>Oryza</taxon>
        <taxon>Oryza sativa</taxon>
    </lineage>
</organism>
<evidence type="ECO:0000313" key="3">
    <source>
        <dbReference type="Proteomes" id="UP000000763"/>
    </source>
</evidence>
<feature type="region of interest" description="Disordered" evidence="1">
    <location>
        <begin position="1"/>
        <end position="117"/>
    </location>
</feature>
<dbReference type="EMBL" id="AP004734">
    <property type="protein sequence ID" value="BAD35754.1"/>
    <property type="molecule type" value="Genomic_DNA"/>
</dbReference>
<sequence length="148" mass="16896">MGRISGRNGARVFRERERGAGRLEEGDDDRRVGRMRARRQRVCNARAHAGGERLGQGAQLGPGGRPRRRGGRGGPRDRGRRREWAGRERGRELGRGEGGRGGPREREGRKERGRRWRLWPQAEGERGRTLGQTWPKGGRRIIFFSFSF</sequence>